<sequence>MTTTLRGRAEIRQDDRARGRTRGARTEADGLRPTARASCGEGSDSTPHGGCRYALRWRAVFGGSAEMSDVHTSLSDANLICRGSNPSRQKGYG</sequence>
<dbReference type="AlphaFoldDB" id="A0A426ZHX8"/>
<evidence type="ECO:0000313" key="2">
    <source>
        <dbReference type="EMBL" id="RRT63587.1"/>
    </source>
</evidence>
<protein>
    <submittedName>
        <fullName evidence="2">Uncharacterized protein</fullName>
    </submittedName>
</protein>
<comment type="caution">
    <text evidence="2">The sequence shown here is derived from an EMBL/GenBank/DDBJ whole genome shotgun (WGS) entry which is preliminary data.</text>
</comment>
<evidence type="ECO:0000313" key="3">
    <source>
        <dbReference type="Proteomes" id="UP000287651"/>
    </source>
</evidence>
<dbReference type="EMBL" id="AMZH03006541">
    <property type="protein sequence ID" value="RRT63587.1"/>
    <property type="molecule type" value="Genomic_DNA"/>
</dbReference>
<feature type="compositionally biased region" description="Basic and acidic residues" evidence="1">
    <location>
        <begin position="7"/>
        <end position="30"/>
    </location>
</feature>
<accession>A0A426ZHX8</accession>
<organism evidence="2 3">
    <name type="scientific">Ensete ventricosum</name>
    <name type="common">Abyssinian banana</name>
    <name type="synonym">Musa ensete</name>
    <dbReference type="NCBI Taxonomy" id="4639"/>
    <lineage>
        <taxon>Eukaryota</taxon>
        <taxon>Viridiplantae</taxon>
        <taxon>Streptophyta</taxon>
        <taxon>Embryophyta</taxon>
        <taxon>Tracheophyta</taxon>
        <taxon>Spermatophyta</taxon>
        <taxon>Magnoliopsida</taxon>
        <taxon>Liliopsida</taxon>
        <taxon>Zingiberales</taxon>
        <taxon>Musaceae</taxon>
        <taxon>Ensete</taxon>
    </lineage>
</organism>
<proteinExistence type="predicted"/>
<name>A0A426ZHX8_ENSVE</name>
<evidence type="ECO:0000256" key="1">
    <source>
        <dbReference type="SAM" id="MobiDB-lite"/>
    </source>
</evidence>
<reference evidence="2 3" key="1">
    <citation type="journal article" date="2014" name="Agronomy (Basel)">
        <title>A Draft Genome Sequence for Ensete ventricosum, the Drought-Tolerant Tree Against Hunger.</title>
        <authorList>
            <person name="Harrison J."/>
            <person name="Moore K.A."/>
            <person name="Paszkiewicz K."/>
            <person name="Jones T."/>
            <person name="Grant M."/>
            <person name="Ambacheew D."/>
            <person name="Muzemil S."/>
            <person name="Studholme D.J."/>
        </authorList>
    </citation>
    <scope>NUCLEOTIDE SEQUENCE [LARGE SCALE GENOMIC DNA]</scope>
</reference>
<dbReference type="Proteomes" id="UP000287651">
    <property type="component" value="Unassembled WGS sequence"/>
</dbReference>
<feature type="region of interest" description="Disordered" evidence="1">
    <location>
        <begin position="1"/>
        <end position="49"/>
    </location>
</feature>
<gene>
    <name evidence="2" type="ORF">B296_00025523</name>
</gene>